<feature type="compositionally biased region" description="Polar residues" evidence="1">
    <location>
        <begin position="13"/>
        <end position="26"/>
    </location>
</feature>
<accession>A0AA39NZH6</accession>
<comment type="caution">
    <text evidence="2">The sequence shown here is derived from an EMBL/GenBank/DDBJ whole genome shotgun (WGS) entry which is preliminary data.</text>
</comment>
<feature type="compositionally biased region" description="Basic and acidic residues" evidence="1">
    <location>
        <begin position="104"/>
        <end position="121"/>
    </location>
</feature>
<organism evidence="2 3">
    <name type="scientific">Armillaria novae-zelandiae</name>
    <dbReference type="NCBI Taxonomy" id="153914"/>
    <lineage>
        <taxon>Eukaryota</taxon>
        <taxon>Fungi</taxon>
        <taxon>Dikarya</taxon>
        <taxon>Basidiomycota</taxon>
        <taxon>Agaricomycotina</taxon>
        <taxon>Agaricomycetes</taxon>
        <taxon>Agaricomycetidae</taxon>
        <taxon>Agaricales</taxon>
        <taxon>Marasmiineae</taxon>
        <taxon>Physalacriaceae</taxon>
        <taxon>Armillaria</taxon>
    </lineage>
</organism>
<dbReference type="EMBL" id="JAUEPR010000025">
    <property type="protein sequence ID" value="KAK0474744.1"/>
    <property type="molecule type" value="Genomic_DNA"/>
</dbReference>
<feature type="compositionally biased region" description="Basic and acidic residues" evidence="1">
    <location>
        <begin position="80"/>
        <end position="89"/>
    </location>
</feature>
<evidence type="ECO:0000313" key="3">
    <source>
        <dbReference type="Proteomes" id="UP001175227"/>
    </source>
</evidence>
<protein>
    <submittedName>
        <fullName evidence="2">Uncharacterized protein</fullName>
    </submittedName>
</protein>
<proteinExistence type="predicted"/>
<dbReference type="Proteomes" id="UP001175227">
    <property type="component" value="Unassembled WGS sequence"/>
</dbReference>
<name>A0AA39NZH6_9AGAR</name>
<gene>
    <name evidence="2" type="ORF">IW261DRAFT_1422603</name>
</gene>
<sequence length="226" mass="24880">MSTRSRRLPARSNADTGHPETSSEFTKQMKDRVHVLGPRHAQEGGTVVANSDYGSQDAMNSGHSTAQSNNPSTGKSNPRKHGEPGKEKLTIQIPAKKGVPADNQAREHQSKSSRCGNHEVSDTNSITDFPGRLGAGTNESAESGLERATLLSVIPSQGGVDFEQAIQNRYKHDTLFRKVVQNPQHFKNFEWDADKGLLYLKKDTTKLLCIPQVLVNDRTVTRSHRV</sequence>
<feature type="region of interest" description="Disordered" evidence="1">
    <location>
        <begin position="1"/>
        <end position="141"/>
    </location>
</feature>
<dbReference type="AlphaFoldDB" id="A0AA39NZH6"/>
<feature type="compositionally biased region" description="Polar residues" evidence="1">
    <location>
        <begin position="48"/>
        <end position="76"/>
    </location>
</feature>
<reference evidence="2" key="1">
    <citation type="submission" date="2023-06" db="EMBL/GenBank/DDBJ databases">
        <authorList>
            <consortium name="Lawrence Berkeley National Laboratory"/>
            <person name="Ahrendt S."/>
            <person name="Sahu N."/>
            <person name="Indic B."/>
            <person name="Wong-Bajracharya J."/>
            <person name="Merenyi Z."/>
            <person name="Ke H.-M."/>
            <person name="Monk M."/>
            <person name="Kocsube S."/>
            <person name="Drula E."/>
            <person name="Lipzen A."/>
            <person name="Balint B."/>
            <person name="Henrissat B."/>
            <person name="Andreopoulos B."/>
            <person name="Martin F.M."/>
            <person name="Harder C.B."/>
            <person name="Rigling D."/>
            <person name="Ford K.L."/>
            <person name="Foster G.D."/>
            <person name="Pangilinan J."/>
            <person name="Papanicolaou A."/>
            <person name="Barry K."/>
            <person name="LaButti K."/>
            <person name="Viragh M."/>
            <person name="Koriabine M."/>
            <person name="Yan M."/>
            <person name="Riley R."/>
            <person name="Champramary S."/>
            <person name="Plett K.L."/>
            <person name="Tsai I.J."/>
            <person name="Slot J."/>
            <person name="Sipos G."/>
            <person name="Plett J."/>
            <person name="Nagy L.G."/>
            <person name="Grigoriev I.V."/>
        </authorList>
    </citation>
    <scope>NUCLEOTIDE SEQUENCE</scope>
    <source>
        <strain evidence="2">ICMP 16352</strain>
    </source>
</reference>
<evidence type="ECO:0000313" key="2">
    <source>
        <dbReference type="EMBL" id="KAK0474744.1"/>
    </source>
</evidence>
<evidence type="ECO:0000256" key="1">
    <source>
        <dbReference type="SAM" id="MobiDB-lite"/>
    </source>
</evidence>
<keyword evidence="3" id="KW-1185">Reference proteome</keyword>